<organism evidence="2 3">
    <name type="scientific">Methanoregula boonei (strain DSM 21154 / JCM 14090 / 6A8)</name>
    <dbReference type="NCBI Taxonomy" id="456442"/>
    <lineage>
        <taxon>Archaea</taxon>
        <taxon>Methanobacteriati</taxon>
        <taxon>Methanobacteriota</taxon>
        <taxon>Stenosarchaea group</taxon>
        <taxon>Methanomicrobia</taxon>
        <taxon>Methanomicrobiales</taxon>
        <taxon>Methanoregulaceae</taxon>
        <taxon>Methanoregula</taxon>
    </lineage>
</organism>
<proteinExistence type="predicted"/>
<dbReference type="InterPro" id="IPR001539">
    <property type="entry name" value="Peptidase_U32"/>
</dbReference>
<dbReference type="RefSeq" id="WP_012107132.1">
    <property type="nucleotide sequence ID" value="NC_009712.1"/>
</dbReference>
<keyword evidence="3" id="KW-1185">Reference proteome</keyword>
<dbReference type="GeneID" id="5410097"/>
<dbReference type="Pfam" id="PF01136">
    <property type="entry name" value="Peptidase_U32"/>
    <property type="match status" value="2"/>
</dbReference>
<dbReference type="KEGG" id="mbn:Mboo_1572"/>
<name>A7I8M8_METB6</name>
<reference evidence="3" key="1">
    <citation type="journal article" date="2015" name="Microbiology">
        <title>Genome of Methanoregula boonei 6A8 reveals adaptations to oligotrophic peatland environments.</title>
        <authorList>
            <person name="Braeuer S."/>
            <person name="Cadillo-Quiroz H."/>
            <person name="Kyrpides N."/>
            <person name="Woyke T."/>
            <person name="Goodwin L."/>
            <person name="Detter C."/>
            <person name="Podell S."/>
            <person name="Yavitt J.B."/>
            <person name="Zinder S.H."/>
        </authorList>
    </citation>
    <scope>NUCLEOTIDE SEQUENCE [LARGE SCALE GENOMIC DNA]</scope>
    <source>
        <strain evidence="3">DSM 21154 / JCM 14090 / 6A8</strain>
    </source>
</reference>
<dbReference type="eggNOG" id="arCOG03203">
    <property type="taxonomic scope" value="Archaea"/>
</dbReference>
<dbReference type="InterPro" id="IPR020988">
    <property type="entry name" value="Pept_U32_collagenase"/>
</dbReference>
<evidence type="ECO:0000259" key="1">
    <source>
        <dbReference type="Pfam" id="PF12392"/>
    </source>
</evidence>
<dbReference type="Proteomes" id="UP000002408">
    <property type="component" value="Chromosome"/>
</dbReference>
<dbReference type="GO" id="GO:0008233">
    <property type="term" value="F:peptidase activity"/>
    <property type="evidence" value="ECO:0007669"/>
    <property type="project" value="UniProtKB-KW"/>
</dbReference>
<evidence type="ECO:0000313" key="2">
    <source>
        <dbReference type="EMBL" id="ABS56089.1"/>
    </source>
</evidence>
<protein>
    <submittedName>
        <fullName evidence="2">Peptidase U32</fullName>
    </submittedName>
</protein>
<dbReference type="PANTHER" id="PTHR30217">
    <property type="entry name" value="PEPTIDASE U32 FAMILY"/>
    <property type="match status" value="1"/>
</dbReference>
<dbReference type="HOGENOM" id="CLU_011540_4_0_2"/>
<gene>
    <name evidence="2" type="ordered locus">Mboo_1572</name>
</gene>
<evidence type="ECO:0000313" key="3">
    <source>
        <dbReference type="Proteomes" id="UP000002408"/>
    </source>
</evidence>
<sequence length="832" mass="89170">MYLSGRRFGARKFAQNFSEEEIAGAIAYAHARGVRVYVTVNTLIHDRELPEALAYLVRLYAAGADAVLVQDAGLAALAKEIVPDLVLHASTQLTIHNAEGVRWAHTMGFSRVVLARELPLHEVEAIARATSDTGVGLEVFAHGALCYSYSGQCLLSSVIGGRSGNRGMCAQPCRKPYALVTAQTDRYGRPVDPKDMPVPGQYLLSPKDLCTYRDIPKLVDSTVAALKIEGRMKSAEYVAIVVSTYRRALDAAAAGTFVSDENEIRDLALAFNRGFTRGYLFGDKKGKIMARDRPDNRGVLIGTVIRYDPIKRVAIICPDKPVTLRPGDGFLFSLPKSPEKEWGFSLNTEPVILPEGIALFVPRPAEKGEQVCLTSSIDLLAGARQIVKQENPLLHHPVPAALAAAVSPDGDLTLTGILYPPGKAPVVISAAGELRLEPAKTRPLTREQLAGQLEKTGGTPFVLSDLALEYDGTRFAPVREINRVRREFFARAEAALVAASRPGEKAVKDAERRLDRWRTGKTAPISTERAGRTPEIILWADNLEAIEAGVQAGAGTICYEPCGKGTEPELAAAIDSALDLCKAQDTRLIWKLPRITREAEIMLIRQVLPRLYAAGLRTCMADNPGAAIAVADAVPGMELAGSIGLNVFNAETARAFGTLPFTLLTLSPELSATEIEDLAHAHGEGPALAVFAQGNLEAMVTGDCLISPLERCHGGTGPCSKGRWYGIRDGTGHLLPVRTDSTCQGHIFNAAETCLVAAVPDLVRQGIRGFVIDARGRTAAYAGEMVGIYREAIAMALPGSTGSNVAALRERAKAIALGGITAGHYQRGLTGE</sequence>
<dbReference type="STRING" id="456442.Mboo_1572"/>
<dbReference type="PROSITE" id="PS01276">
    <property type="entry name" value="PEPTIDASE_U32"/>
    <property type="match status" value="1"/>
</dbReference>
<dbReference type="Pfam" id="PF12392">
    <property type="entry name" value="DUF3656"/>
    <property type="match status" value="1"/>
</dbReference>
<accession>A7I8M8</accession>
<dbReference type="InterPro" id="IPR051454">
    <property type="entry name" value="RNA/ubiquinone_mod_enzymes"/>
</dbReference>
<dbReference type="EMBL" id="CP000780">
    <property type="protein sequence ID" value="ABS56089.1"/>
    <property type="molecule type" value="Genomic_DNA"/>
</dbReference>
<dbReference type="AlphaFoldDB" id="A7I8M8"/>
<dbReference type="GO" id="GO:0006508">
    <property type="term" value="P:proteolysis"/>
    <property type="evidence" value="ECO:0007669"/>
    <property type="project" value="UniProtKB-KW"/>
</dbReference>
<dbReference type="PANTHER" id="PTHR30217:SF10">
    <property type="entry name" value="23S RRNA 5-HYDROXYCYTIDINE C2501 SYNTHASE"/>
    <property type="match status" value="1"/>
</dbReference>
<feature type="domain" description="Peptidase U32 collagenase" evidence="1">
    <location>
        <begin position="384"/>
        <end position="496"/>
    </location>
</feature>